<feature type="region of interest" description="Disordered" evidence="1">
    <location>
        <begin position="24"/>
        <end position="105"/>
    </location>
</feature>
<sequence length="105" mass="10082">MPLRFKPIVFVAGVALVACAPAPRPQAQAPTPMAGTGAGSAADPLSTASRERAGAGCPDASSGVASLGTTGGGDRQITYAGRGTGSGVGDRSRRIAPGGAADSCN</sequence>
<feature type="chain" id="PRO_5046804492" description="Lipoprotein" evidence="2">
    <location>
        <begin position="30"/>
        <end position="105"/>
    </location>
</feature>
<dbReference type="PROSITE" id="PS51257">
    <property type="entry name" value="PROKAR_LIPOPROTEIN"/>
    <property type="match status" value="1"/>
</dbReference>
<dbReference type="Proteomes" id="UP001501588">
    <property type="component" value="Unassembled WGS sequence"/>
</dbReference>
<dbReference type="RefSeq" id="WP_343897189.1">
    <property type="nucleotide sequence ID" value="NZ_BAAAFZ010000065.1"/>
</dbReference>
<name>A0ABN1FUC3_9PROT</name>
<evidence type="ECO:0008006" key="5">
    <source>
        <dbReference type="Google" id="ProtNLM"/>
    </source>
</evidence>
<dbReference type="EMBL" id="BAAAFZ010000065">
    <property type="protein sequence ID" value="GAA0597916.1"/>
    <property type="molecule type" value="Genomic_DNA"/>
</dbReference>
<evidence type="ECO:0000313" key="3">
    <source>
        <dbReference type="EMBL" id="GAA0597916.1"/>
    </source>
</evidence>
<evidence type="ECO:0000256" key="1">
    <source>
        <dbReference type="SAM" id="MobiDB-lite"/>
    </source>
</evidence>
<keyword evidence="2" id="KW-0732">Signal</keyword>
<evidence type="ECO:0000256" key="2">
    <source>
        <dbReference type="SAM" id="SignalP"/>
    </source>
</evidence>
<feature type="signal peptide" evidence="2">
    <location>
        <begin position="1"/>
        <end position="29"/>
    </location>
</feature>
<feature type="compositionally biased region" description="Low complexity" evidence="1">
    <location>
        <begin position="24"/>
        <end position="34"/>
    </location>
</feature>
<accession>A0ABN1FUC3</accession>
<gene>
    <name evidence="3" type="ORF">GCM10009416_40180</name>
</gene>
<reference evidence="3 4" key="1">
    <citation type="journal article" date="2019" name="Int. J. Syst. Evol. Microbiol.">
        <title>The Global Catalogue of Microorganisms (GCM) 10K type strain sequencing project: providing services to taxonomists for standard genome sequencing and annotation.</title>
        <authorList>
            <consortium name="The Broad Institute Genomics Platform"/>
            <consortium name="The Broad Institute Genome Sequencing Center for Infectious Disease"/>
            <person name="Wu L."/>
            <person name="Ma J."/>
        </authorList>
    </citation>
    <scope>NUCLEOTIDE SEQUENCE [LARGE SCALE GENOMIC DNA]</scope>
    <source>
        <strain evidence="3 4">JCM 9933</strain>
    </source>
</reference>
<comment type="caution">
    <text evidence="3">The sequence shown here is derived from an EMBL/GenBank/DDBJ whole genome shotgun (WGS) entry which is preliminary data.</text>
</comment>
<evidence type="ECO:0000313" key="4">
    <source>
        <dbReference type="Proteomes" id="UP001501588"/>
    </source>
</evidence>
<protein>
    <recommendedName>
        <fullName evidence="5">Lipoprotein</fullName>
    </recommendedName>
</protein>
<proteinExistence type="predicted"/>
<keyword evidence="4" id="KW-1185">Reference proteome</keyword>
<organism evidence="3 4">
    <name type="scientific">Craurococcus roseus</name>
    <dbReference type="NCBI Taxonomy" id="77585"/>
    <lineage>
        <taxon>Bacteria</taxon>
        <taxon>Pseudomonadati</taxon>
        <taxon>Pseudomonadota</taxon>
        <taxon>Alphaproteobacteria</taxon>
        <taxon>Acetobacterales</taxon>
        <taxon>Acetobacteraceae</taxon>
        <taxon>Craurococcus</taxon>
    </lineage>
</organism>